<dbReference type="SUPFAM" id="SSF88659">
    <property type="entry name" value="Sigma3 and sigma4 domains of RNA polymerase sigma factors"/>
    <property type="match status" value="1"/>
</dbReference>
<dbReference type="InterPro" id="IPR014284">
    <property type="entry name" value="RNA_pol_sigma-70_dom"/>
</dbReference>
<dbReference type="NCBIfam" id="TIGR02937">
    <property type="entry name" value="sigma70-ECF"/>
    <property type="match status" value="1"/>
</dbReference>
<dbReference type="EMBL" id="MGJP01000022">
    <property type="protein sequence ID" value="OGN09928.1"/>
    <property type="molecule type" value="Genomic_DNA"/>
</dbReference>
<dbReference type="InterPro" id="IPR039425">
    <property type="entry name" value="RNA_pol_sigma-70-like"/>
</dbReference>
<name>A0A1F8FBJ0_9BACT</name>
<dbReference type="PANTHER" id="PTHR43133:SF51">
    <property type="entry name" value="RNA POLYMERASE SIGMA FACTOR"/>
    <property type="match status" value="1"/>
</dbReference>
<gene>
    <name evidence="7" type="ORF">A3J46_03440</name>
</gene>
<organism evidence="7 8">
    <name type="scientific">Candidatus Yanofskybacteria bacterium RIFCSPHIGHO2_02_FULL_41_11</name>
    <dbReference type="NCBI Taxonomy" id="1802675"/>
    <lineage>
        <taxon>Bacteria</taxon>
        <taxon>Candidatus Yanofskyibacteriota</taxon>
    </lineage>
</organism>
<dbReference type="GO" id="GO:0006352">
    <property type="term" value="P:DNA-templated transcription initiation"/>
    <property type="evidence" value="ECO:0007669"/>
    <property type="project" value="InterPro"/>
</dbReference>
<dbReference type="PANTHER" id="PTHR43133">
    <property type="entry name" value="RNA POLYMERASE ECF-TYPE SIGMA FACTO"/>
    <property type="match status" value="1"/>
</dbReference>
<evidence type="ECO:0000313" key="8">
    <source>
        <dbReference type="Proteomes" id="UP000177167"/>
    </source>
</evidence>
<keyword evidence="4" id="KW-0804">Transcription</keyword>
<evidence type="ECO:0008006" key="9">
    <source>
        <dbReference type="Google" id="ProtNLM"/>
    </source>
</evidence>
<dbReference type="GO" id="GO:0016987">
    <property type="term" value="F:sigma factor activity"/>
    <property type="evidence" value="ECO:0007669"/>
    <property type="project" value="UniProtKB-KW"/>
</dbReference>
<sequence length="173" mass="20315">MNQNEEEMLVKRAQNGDREALGQLWDALTPKLFGYLINVTHDRMLAEDIFQTTWFKAINNLAHFQLRGVGFSAWLFAIAKNEYRQYWRKQKREIAFDPVEHDPQDPDQKDIESKIFIEQVLGLLSEEDRELIRLRYIADLPVRDIALILKLNFVTVRVRIHRAIARLRAAIAA</sequence>
<feature type="domain" description="RNA polymerase sigma factor 70 region 4 type 2" evidence="6">
    <location>
        <begin position="117"/>
        <end position="167"/>
    </location>
</feature>
<dbReference type="AlphaFoldDB" id="A0A1F8FBJ0"/>
<evidence type="ECO:0000256" key="2">
    <source>
        <dbReference type="ARBA" id="ARBA00023015"/>
    </source>
</evidence>
<dbReference type="InterPro" id="IPR013325">
    <property type="entry name" value="RNA_pol_sigma_r2"/>
</dbReference>
<evidence type="ECO:0000259" key="6">
    <source>
        <dbReference type="Pfam" id="PF08281"/>
    </source>
</evidence>
<comment type="caution">
    <text evidence="7">The sequence shown here is derived from an EMBL/GenBank/DDBJ whole genome shotgun (WGS) entry which is preliminary data.</text>
</comment>
<dbReference type="GO" id="GO:0003677">
    <property type="term" value="F:DNA binding"/>
    <property type="evidence" value="ECO:0007669"/>
    <property type="project" value="InterPro"/>
</dbReference>
<dbReference type="Gene3D" id="1.10.10.10">
    <property type="entry name" value="Winged helix-like DNA-binding domain superfamily/Winged helix DNA-binding domain"/>
    <property type="match status" value="1"/>
</dbReference>
<evidence type="ECO:0000256" key="4">
    <source>
        <dbReference type="ARBA" id="ARBA00023163"/>
    </source>
</evidence>
<dbReference type="Pfam" id="PF08281">
    <property type="entry name" value="Sigma70_r4_2"/>
    <property type="match status" value="1"/>
</dbReference>
<keyword evidence="2" id="KW-0805">Transcription regulation</keyword>
<evidence type="ECO:0000313" key="7">
    <source>
        <dbReference type="EMBL" id="OGN09928.1"/>
    </source>
</evidence>
<evidence type="ECO:0000256" key="1">
    <source>
        <dbReference type="ARBA" id="ARBA00010641"/>
    </source>
</evidence>
<dbReference type="InterPro" id="IPR013324">
    <property type="entry name" value="RNA_pol_sigma_r3/r4-like"/>
</dbReference>
<dbReference type="SUPFAM" id="SSF88946">
    <property type="entry name" value="Sigma2 domain of RNA polymerase sigma factors"/>
    <property type="match status" value="1"/>
</dbReference>
<reference evidence="7 8" key="1">
    <citation type="journal article" date="2016" name="Nat. Commun.">
        <title>Thousands of microbial genomes shed light on interconnected biogeochemical processes in an aquifer system.</title>
        <authorList>
            <person name="Anantharaman K."/>
            <person name="Brown C.T."/>
            <person name="Hug L.A."/>
            <person name="Sharon I."/>
            <person name="Castelle C.J."/>
            <person name="Probst A.J."/>
            <person name="Thomas B.C."/>
            <person name="Singh A."/>
            <person name="Wilkins M.J."/>
            <person name="Karaoz U."/>
            <person name="Brodie E.L."/>
            <person name="Williams K.H."/>
            <person name="Hubbard S.S."/>
            <person name="Banfield J.F."/>
        </authorList>
    </citation>
    <scope>NUCLEOTIDE SEQUENCE [LARGE SCALE GENOMIC DNA]</scope>
</reference>
<feature type="domain" description="RNA polymerase sigma-70 region 2" evidence="5">
    <location>
        <begin position="25"/>
        <end position="92"/>
    </location>
</feature>
<protein>
    <recommendedName>
        <fullName evidence="9">RNA polymerase sigma-70 region 2 domain-containing protein</fullName>
    </recommendedName>
</protein>
<dbReference type="InterPro" id="IPR036388">
    <property type="entry name" value="WH-like_DNA-bd_sf"/>
</dbReference>
<comment type="similarity">
    <text evidence="1">Belongs to the sigma-70 factor family. ECF subfamily.</text>
</comment>
<accession>A0A1F8FBJ0</accession>
<dbReference type="Pfam" id="PF04542">
    <property type="entry name" value="Sigma70_r2"/>
    <property type="match status" value="1"/>
</dbReference>
<evidence type="ECO:0000259" key="5">
    <source>
        <dbReference type="Pfam" id="PF04542"/>
    </source>
</evidence>
<dbReference type="Gene3D" id="1.10.1740.10">
    <property type="match status" value="1"/>
</dbReference>
<dbReference type="InterPro" id="IPR007627">
    <property type="entry name" value="RNA_pol_sigma70_r2"/>
</dbReference>
<keyword evidence="3" id="KW-0731">Sigma factor</keyword>
<dbReference type="Proteomes" id="UP000177167">
    <property type="component" value="Unassembled WGS sequence"/>
</dbReference>
<dbReference type="InterPro" id="IPR013249">
    <property type="entry name" value="RNA_pol_sigma70_r4_t2"/>
</dbReference>
<proteinExistence type="inferred from homology"/>
<evidence type="ECO:0000256" key="3">
    <source>
        <dbReference type="ARBA" id="ARBA00023082"/>
    </source>
</evidence>